<dbReference type="InterPro" id="IPR015168">
    <property type="entry name" value="SsuA/THI5"/>
</dbReference>
<dbReference type="PANTHER" id="PTHR30024">
    <property type="entry name" value="ALIPHATIC SULFONATES-BINDING PROTEIN-RELATED"/>
    <property type="match status" value="1"/>
</dbReference>
<keyword evidence="7" id="KW-1185">Reference proteome</keyword>
<dbReference type="RefSeq" id="WP_198881438.1">
    <property type="nucleotide sequence ID" value="NZ_JAEKJA010000005.1"/>
</dbReference>
<dbReference type="Gene3D" id="3.40.190.10">
    <property type="entry name" value="Periplasmic binding protein-like II"/>
    <property type="match status" value="2"/>
</dbReference>
<keyword evidence="3 4" id="KW-0732">Signal</keyword>
<evidence type="ECO:0000256" key="4">
    <source>
        <dbReference type="SAM" id="SignalP"/>
    </source>
</evidence>
<organism evidence="6 7">
    <name type="scientific">Acuticoccus mangrovi</name>
    <dbReference type="NCBI Taxonomy" id="2796142"/>
    <lineage>
        <taxon>Bacteria</taxon>
        <taxon>Pseudomonadati</taxon>
        <taxon>Pseudomonadota</taxon>
        <taxon>Alphaproteobacteria</taxon>
        <taxon>Hyphomicrobiales</taxon>
        <taxon>Amorphaceae</taxon>
        <taxon>Acuticoccus</taxon>
    </lineage>
</organism>
<comment type="subcellular location">
    <subcellularLocation>
        <location evidence="1">Periplasm</location>
    </subcellularLocation>
</comment>
<sequence length="324" mass="34354">MIPTGMKSLIAGAMLVTGLTATAFAQSPEKTSVKVGLAAQTPAFLGLYLADAEGLYDGLDVELVAFRSGSDLARAVVSGAVDVAAGALIEALVPIQQGQPYKVFWGGMNNSVMDWYAIPSISSIADSKGARYGISSYGSLTDFVTRYALEKNGLNPETDVQIIPGGSSSARLAAMEAGQLDVNLLIPPAKFVAAEKGYNKILSQSDIAPDYPYEVLYASESFIAENPNTVAALIDGIAKGVELAKSDGDRAIKEIEARTGVETKYATLAYDEIVKQLYADGRLPTEAGMKAFWDVTIMSGEFAEVLPTSEWLDPTFIDEHATAQ</sequence>
<name>A0A934INC8_9HYPH</name>
<proteinExistence type="inferred from homology"/>
<gene>
    <name evidence="6" type="ORF">JCR33_07655</name>
</gene>
<evidence type="ECO:0000256" key="3">
    <source>
        <dbReference type="ARBA" id="ARBA00022729"/>
    </source>
</evidence>
<reference evidence="6" key="1">
    <citation type="submission" date="2020-12" db="EMBL/GenBank/DDBJ databases">
        <title>Bacterial taxonomy.</title>
        <authorList>
            <person name="Pan X."/>
        </authorList>
    </citation>
    <scope>NUCLEOTIDE SEQUENCE</scope>
    <source>
        <strain evidence="6">B2012</strain>
    </source>
</reference>
<comment type="similarity">
    <text evidence="2">Belongs to the bacterial solute-binding protein SsuA/TauA family.</text>
</comment>
<dbReference type="Pfam" id="PF09084">
    <property type="entry name" value="NMT1"/>
    <property type="match status" value="1"/>
</dbReference>
<dbReference type="SUPFAM" id="SSF53850">
    <property type="entry name" value="Periplasmic binding protein-like II"/>
    <property type="match status" value="1"/>
</dbReference>
<dbReference type="EMBL" id="JAEKJA010000005">
    <property type="protein sequence ID" value="MBJ3775553.1"/>
    <property type="molecule type" value="Genomic_DNA"/>
</dbReference>
<protein>
    <submittedName>
        <fullName evidence="6">ABC transporter substrate-binding protein</fullName>
    </submittedName>
</protein>
<dbReference type="PANTHER" id="PTHR30024:SF47">
    <property type="entry name" value="TAURINE-BINDING PERIPLASMIC PROTEIN"/>
    <property type="match status" value="1"/>
</dbReference>
<dbReference type="Proteomes" id="UP000609531">
    <property type="component" value="Unassembled WGS sequence"/>
</dbReference>
<evidence type="ECO:0000259" key="5">
    <source>
        <dbReference type="Pfam" id="PF09084"/>
    </source>
</evidence>
<dbReference type="GO" id="GO:0042918">
    <property type="term" value="P:alkanesulfonate transmembrane transport"/>
    <property type="evidence" value="ECO:0007669"/>
    <property type="project" value="TreeGrafter"/>
</dbReference>
<comment type="caution">
    <text evidence="6">The sequence shown here is derived from an EMBL/GenBank/DDBJ whole genome shotgun (WGS) entry which is preliminary data.</text>
</comment>
<evidence type="ECO:0000256" key="1">
    <source>
        <dbReference type="ARBA" id="ARBA00004418"/>
    </source>
</evidence>
<feature type="signal peptide" evidence="4">
    <location>
        <begin position="1"/>
        <end position="25"/>
    </location>
</feature>
<feature type="chain" id="PRO_5036907763" evidence="4">
    <location>
        <begin position="26"/>
        <end position="324"/>
    </location>
</feature>
<feature type="domain" description="SsuA/THI5-like" evidence="5">
    <location>
        <begin position="42"/>
        <end position="249"/>
    </location>
</feature>
<accession>A0A934INC8</accession>
<evidence type="ECO:0000313" key="6">
    <source>
        <dbReference type="EMBL" id="MBJ3775553.1"/>
    </source>
</evidence>
<evidence type="ECO:0000256" key="2">
    <source>
        <dbReference type="ARBA" id="ARBA00010742"/>
    </source>
</evidence>
<evidence type="ECO:0000313" key="7">
    <source>
        <dbReference type="Proteomes" id="UP000609531"/>
    </source>
</evidence>
<dbReference type="GO" id="GO:0042597">
    <property type="term" value="C:periplasmic space"/>
    <property type="evidence" value="ECO:0007669"/>
    <property type="project" value="UniProtKB-SubCell"/>
</dbReference>
<dbReference type="AlphaFoldDB" id="A0A934INC8"/>